<keyword evidence="1" id="KW-0560">Oxidoreductase</keyword>
<dbReference type="InterPro" id="IPR002347">
    <property type="entry name" value="SDR_fam"/>
</dbReference>
<dbReference type="GO" id="GO:0016491">
    <property type="term" value="F:oxidoreductase activity"/>
    <property type="evidence" value="ECO:0007669"/>
    <property type="project" value="UniProtKB-KW"/>
</dbReference>
<dbReference type="OrthoDB" id="542013at2759"/>
<gene>
    <name evidence="2" type="ORF">ALEPTO_LOCUS10270</name>
</gene>
<dbReference type="PRINTS" id="PR00081">
    <property type="entry name" value="GDHRDH"/>
</dbReference>
<sequence>MFHHNNREIAKLKGIDLNGKVVIITGASDGIGKELAKYISSYNPKRLILPIRNRTKGQATLEYIKEKNGVNNAELWDLDLADLDSVRSFAKQVVNEIGQVHILINNAGVALYDLLYTKDGLETHFQVNYLGHFLLTKTLLDTLKESGTKEFPARVINLSSFESFNGVIDYENIDGKKSNKTLELYRNSKLMNHMFSNELNKHVVSLAMCPGFIATTIGDFPGLLGKWKNFVFSNFGASTETASYNVLKPSLLDDVQQNAGKFFRNGKMAKGNPLTNDEKLRTEFWEYSERTLT</sequence>
<keyword evidence="3" id="KW-1185">Reference proteome</keyword>
<accession>A0A9N9E3Z4</accession>
<comment type="caution">
    <text evidence="2">The sequence shown here is derived from an EMBL/GenBank/DDBJ whole genome shotgun (WGS) entry which is preliminary data.</text>
</comment>
<organism evidence="2 3">
    <name type="scientific">Ambispora leptoticha</name>
    <dbReference type="NCBI Taxonomy" id="144679"/>
    <lineage>
        <taxon>Eukaryota</taxon>
        <taxon>Fungi</taxon>
        <taxon>Fungi incertae sedis</taxon>
        <taxon>Mucoromycota</taxon>
        <taxon>Glomeromycotina</taxon>
        <taxon>Glomeromycetes</taxon>
        <taxon>Archaeosporales</taxon>
        <taxon>Ambisporaceae</taxon>
        <taxon>Ambispora</taxon>
    </lineage>
</organism>
<evidence type="ECO:0000313" key="3">
    <source>
        <dbReference type="Proteomes" id="UP000789508"/>
    </source>
</evidence>
<feature type="non-terminal residue" evidence="2">
    <location>
        <position position="1"/>
    </location>
</feature>
<dbReference type="SUPFAM" id="SSF51735">
    <property type="entry name" value="NAD(P)-binding Rossmann-fold domains"/>
    <property type="match status" value="1"/>
</dbReference>
<protein>
    <submittedName>
        <fullName evidence="2">7860_t:CDS:1</fullName>
    </submittedName>
</protein>
<dbReference type="PANTHER" id="PTHR43157:SF31">
    <property type="entry name" value="PHOSPHATIDYLINOSITOL-GLYCAN BIOSYNTHESIS CLASS F PROTEIN"/>
    <property type="match status" value="1"/>
</dbReference>
<dbReference type="Pfam" id="PF00106">
    <property type="entry name" value="adh_short"/>
    <property type="match status" value="1"/>
</dbReference>
<proteinExistence type="predicted"/>
<dbReference type="AlphaFoldDB" id="A0A9N9E3Z4"/>
<dbReference type="PANTHER" id="PTHR43157">
    <property type="entry name" value="PHOSPHATIDYLINOSITOL-GLYCAN BIOSYNTHESIS CLASS F PROTEIN-RELATED"/>
    <property type="match status" value="1"/>
</dbReference>
<evidence type="ECO:0000256" key="1">
    <source>
        <dbReference type="ARBA" id="ARBA00023002"/>
    </source>
</evidence>
<evidence type="ECO:0000313" key="2">
    <source>
        <dbReference type="EMBL" id="CAG8659070.1"/>
    </source>
</evidence>
<reference evidence="2" key="1">
    <citation type="submission" date="2021-06" db="EMBL/GenBank/DDBJ databases">
        <authorList>
            <person name="Kallberg Y."/>
            <person name="Tangrot J."/>
            <person name="Rosling A."/>
        </authorList>
    </citation>
    <scope>NUCLEOTIDE SEQUENCE</scope>
    <source>
        <strain evidence="2">FL130A</strain>
    </source>
</reference>
<dbReference type="Gene3D" id="3.40.50.720">
    <property type="entry name" value="NAD(P)-binding Rossmann-like Domain"/>
    <property type="match status" value="1"/>
</dbReference>
<name>A0A9N9E3Z4_9GLOM</name>
<dbReference type="InterPro" id="IPR036291">
    <property type="entry name" value="NAD(P)-bd_dom_sf"/>
</dbReference>
<dbReference type="Proteomes" id="UP000789508">
    <property type="component" value="Unassembled WGS sequence"/>
</dbReference>
<dbReference type="EMBL" id="CAJVPS010010597">
    <property type="protein sequence ID" value="CAG8659070.1"/>
    <property type="molecule type" value="Genomic_DNA"/>
</dbReference>